<gene>
    <name evidence="7" type="ORF">COEREDRAFT_83623</name>
</gene>
<keyword evidence="1" id="KW-0479">Metal-binding</keyword>
<dbReference type="GO" id="GO:0008270">
    <property type="term" value="F:zinc ion binding"/>
    <property type="evidence" value="ECO:0007669"/>
    <property type="project" value="UniProtKB-UniRule"/>
</dbReference>
<evidence type="ECO:0000256" key="2">
    <source>
        <dbReference type="ARBA" id="ARBA00022771"/>
    </source>
</evidence>
<keyword evidence="8" id="KW-1185">Reference proteome</keyword>
<dbReference type="InterPro" id="IPR007529">
    <property type="entry name" value="Znf_HIT"/>
</dbReference>
<dbReference type="OrthoDB" id="74807at2759"/>
<dbReference type="GO" id="GO:0005634">
    <property type="term" value="C:nucleus"/>
    <property type="evidence" value="ECO:0007669"/>
    <property type="project" value="UniProtKB-ARBA"/>
</dbReference>
<evidence type="ECO:0000313" key="7">
    <source>
        <dbReference type="EMBL" id="PIA13203.1"/>
    </source>
</evidence>
<dbReference type="GO" id="GO:0006338">
    <property type="term" value="P:chromatin remodeling"/>
    <property type="evidence" value="ECO:0007669"/>
    <property type="project" value="InterPro"/>
</dbReference>
<reference evidence="7 8" key="1">
    <citation type="journal article" date="2015" name="Genome Biol. Evol.">
        <title>Phylogenomic analyses indicate that early fungi evolved digesting cell walls of algal ancestors of land plants.</title>
        <authorList>
            <person name="Chang Y."/>
            <person name="Wang S."/>
            <person name="Sekimoto S."/>
            <person name="Aerts A.L."/>
            <person name="Choi C."/>
            <person name="Clum A."/>
            <person name="LaButti K.M."/>
            <person name="Lindquist E.A."/>
            <person name="Yee Ngan C."/>
            <person name="Ohm R.A."/>
            <person name="Salamov A.A."/>
            <person name="Grigoriev I.V."/>
            <person name="Spatafora J.W."/>
            <person name="Berbee M.L."/>
        </authorList>
    </citation>
    <scope>NUCLEOTIDE SEQUENCE [LARGE SCALE GENOMIC DNA]</scope>
    <source>
        <strain evidence="7 8">NRRL 1564</strain>
    </source>
</reference>
<dbReference type="InterPro" id="IPR039723">
    <property type="entry name" value="Vps71/ZNHIT1"/>
</dbReference>
<feature type="domain" description="HIT-type" evidence="6">
    <location>
        <begin position="116"/>
        <end position="148"/>
    </location>
</feature>
<dbReference type="PANTHER" id="PTHR13093">
    <property type="entry name" value="ZINC FINGER HIT DOMAIN CONTAINING PROTEIN 1"/>
    <property type="match status" value="1"/>
</dbReference>
<accession>A0A2G5B2F5</accession>
<dbReference type="AlphaFoldDB" id="A0A2G5B2F5"/>
<keyword evidence="2 4" id="KW-0863">Zinc-finger</keyword>
<evidence type="ECO:0000256" key="4">
    <source>
        <dbReference type="PROSITE-ProRule" id="PRU00453"/>
    </source>
</evidence>
<dbReference type="Proteomes" id="UP000242474">
    <property type="component" value="Unassembled WGS sequence"/>
</dbReference>
<sequence length="153" mass="17872">MPELGRKSTGRNGGYYWDRSTLEQRRRTRLLRLESENYTQLPDFDKQTLATSKRSKTTVPNNEPPLRTNRKETRLLAMQRRGFADLLTTEMESNYKLAEKYVSCVPISNECHRHFCSVCGYWGIYTCIDCGMRYCCLPCKSTHTDTRCLKHVS</sequence>
<evidence type="ECO:0000256" key="5">
    <source>
        <dbReference type="SAM" id="MobiDB-lite"/>
    </source>
</evidence>
<protein>
    <recommendedName>
        <fullName evidence="6">HIT-type domain-containing protein</fullName>
    </recommendedName>
</protein>
<name>A0A2G5B2F5_COERN</name>
<evidence type="ECO:0000313" key="8">
    <source>
        <dbReference type="Proteomes" id="UP000242474"/>
    </source>
</evidence>
<evidence type="ECO:0000256" key="3">
    <source>
        <dbReference type="ARBA" id="ARBA00022833"/>
    </source>
</evidence>
<dbReference type="STRING" id="763665.A0A2G5B2F5"/>
<proteinExistence type="predicted"/>
<dbReference type="EMBL" id="KZ303543">
    <property type="protein sequence ID" value="PIA13203.1"/>
    <property type="molecule type" value="Genomic_DNA"/>
</dbReference>
<evidence type="ECO:0000259" key="6">
    <source>
        <dbReference type="PROSITE" id="PS51083"/>
    </source>
</evidence>
<feature type="compositionally biased region" description="Polar residues" evidence="5">
    <location>
        <begin position="49"/>
        <end position="61"/>
    </location>
</feature>
<dbReference type="CDD" id="cd21437">
    <property type="entry name" value="zf-HIT_ZNHIT1_like"/>
    <property type="match status" value="1"/>
</dbReference>
<keyword evidence="3" id="KW-0862">Zinc</keyword>
<dbReference type="PROSITE" id="PS51083">
    <property type="entry name" value="ZF_HIT"/>
    <property type="match status" value="1"/>
</dbReference>
<feature type="region of interest" description="Disordered" evidence="5">
    <location>
        <begin position="49"/>
        <end position="68"/>
    </location>
</feature>
<organism evidence="7 8">
    <name type="scientific">Coemansia reversa (strain ATCC 12441 / NRRL 1564)</name>
    <dbReference type="NCBI Taxonomy" id="763665"/>
    <lineage>
        <taxon>Eukaryota</taxon>
        <taxon>Fungi</taxon>
        <taxon>Fungi incertae sedis</taxon>
        <taxon>Zoopagomycota</taxon>
        <taxon>Kickxellomycotina</taxon>
        <taxon>Kickxellomycetes</taxon>
        <taxon>Kickxellales</taxon>
        <taxon>Kickxellaceae</taxon>
        <taxon>Coemansia</taxon>
    </lineage>
</organism>
<evidence type="ECO:0000256" key="1">
    <source>
        <dbReference type="ARBA" id="ARBA00022723"/>
    </source>
</evidence>
<dbReference type="Pfam" id="PF04438">
    <property type="entry name" value="zf-HIT"/>
    <property type="match status" value="1"/>
</dbReference>